<comment type="subcellular location">
    <subcellularLocation>
        <location evidence="1">Nucleus</location>
    </subcellularLocation>
</comment>
<evidence type="ECO:0000313" key="8">
    <source>
        <dbReference type="EMBL" id="KAI3916913.1"/>
    </source>
</evidence>
<dbReference type="SMART" id="SM00380">
    <property type="entry name" value="AP2"/>
    <property type="match status" value="1"/>
</dbReference>
<dbReference type="GO" id="GO:0005634">
    <property type="term" value="C:nucleus"/>
    <property type="evidence" value="ECO:0007669"/>
    <property type="project" value="UniProtKB-SubCell"/>
</dbReference>
<accession>A0AAD4SR38</accession>
<evidence type="ECO:0000256" key="2">
    <source>
        <dbReference type="ARBA" id="ARBA00023015"/>
    </source>
</evidence>
<dbReference type="PANTHER" id="PTHR31194">
    <property type="entry name" value="SHN SHINE , DNA BINDING / TRANSCRIPTION FACTOR"/>
    <property type="match status" value="1"/>
</dbReference>
<keyword evidence="3" id="KW-0238">DNA-binding</keyword>
<feature type="region of interest" description="Disordered" evidence="6">
    <location>
        <begin position="1"/>
        <end position="26"/>
    </location>
</feature>
<dbReference type="InterPro" id="IPR001471">
    <property type="entry name" value="AP2/ERF_dom"/>
</dbReference>
<keyword evidence="9" id="KW-1185">Reference proteome</keyword>
<evidence type="ECO:0000256" key="3">
    <source>
        <dbReference type="ARBA" id="ARBA00023125"/>
    </source>
</evidence>
<proteinExistence type="predicted"/>
<evidence type="ECO:0000256" key="5">
    <source>
        <dbReference type="ARBA" id="ARBA00023242"/>
    </source>
</evidence>
<dbReference type="InterPro" id="IPR036955">
    <property type="entry name" value="AP2/ERF_dom_sf"/>
</dbReference>
<dbReference type="InterPro" id="IPR050913">
    <property type="entry name" value="AP2/ERF_ERF"/>
</dbReference>
<reference evidence="8" key="1">
    <citation type="submission" date="2022-04" db="EMBL/GenBank/DDBJ databases">
        <title>A functionally conserved STORR gene fusion in Papaver species that diverged 16.8 million years ago.</title>
        <authorList>
            <person name="Catania T."/>
        </authorList>
    </citation>
    <scope>NUCLEOTIDE SEQUENCE</scope>
    <source>
        <strain evidence="8">S-188037</strain>
    </source>
</reference>
<keyword evidence="2" id="KW-0805">Transcription regulation</keyword>
<organism evidence="8 9">
    <name type="scientific">Papaver atlanticum</name>
    <dbReference type="NCBI Taxonomy" id="357466"/>
    <lineage>
        <taxon>Eukaryota</taxon>
        <taxon>Viridiplantae</taxon>
        <taxon>Streptophyta</taxon>
        <taxon>Embryophyta</taxon>
        <taxon>Tracheophyta</taxon>
        <taxon>Spermatophyta</taxon>
        <taxon>Magnoliopsida</taxon>
        <taxon>Ranunculales</taxon>
        <taxon>Papaveraceae</taxon>
        <taxon>Papaveroideae</taxon>
        <taxon>Papaver</taxon>
    </lineage>
</organism>
<keyword evidence="4" id="KW-0804">Transcription</keyword>
<comment type="caution">
    <text evidence="8">The sequence shown here is derived from an EMBL/GenBank/DDBJ whole genome shotgun (WGS) entry which is preliminary data.</text>
</comment>
<dbReference type="PANTHER" id="PTHR31194:SF140">
    <property type="entry name" value="ETHYLENE-RESPONSIVE TRANSCRIPTION FACTOR CRF2"/>
    <property type="match status" value="1"/>
</dbReference>
<evidence type="ECO:0000256" key="1">
    <source>
        <dbReference type="ARBA" id="ARBA00004123"/>
    </source>
</evidence>
<dbReference type="Proteomes" id="UP001202328">
    <property type="component" value="Unassembled WGS sequence"/>
</dbReference>
<evidence type="ECO:0000256" key="6">
    <source>
        <dbReference type="SAM" id="MobiDB-lite"/>
    </source>
</evidence>
<evidence type="ECO:0000256" key="4">
    <source>
        <dbReference type="ARBA" id="ARBA00023163"/>
    </source>
</evidence>
<feature type="region of interest" description="Disordered" evidence="6">
    <location>
        <begin position="33"/>
        <end position="52"/>
    </location>
</feature>
<gene>
    <name evidence="8" type="ORF">MKW98_014374</name>
</gene>
<dbReference type="EMBL" id="JAJJMB010009041">
    <property type="protein sequence ID" value="KAI3916913.1"/>
    <property type="molecule type" value="Genomic_DNA"/>
</dbReference>
<keyword evidence="5" id="KW-0539">Nucleus</keyword>
<name>A0AAD4SR38_9MAGN</name>
<evidence type="ECO:0000259" key="7">
    <source>
        <dbReference type="SMART" id="SM00380"/>
    </source>
</evidence>
<protein>
    <recommendedName>
        <fullName evidence="7">AP2/ERF domain-containing protein</fullName>
    </recommendedName>
</protein>
<dbReference type="Gene3D" id="3.30.730.10">
    <property type="entry name" value="AP2/ERF domain"/>
    <property type="match status" value="1"/>
</dbReference>
<feature type="compositionally biased region" description="Low complexity" evidence="6">
    <location>
        <begin position="33"/>
        <end position="46"/>
    </location>
</feature>
<dbReference type="InterPro" id="IPR016177">
    <property type="entry name" value="DNA-bd_dom_sf"/>
</dbReference>
<dbReference type="GO" id="GO:0003700">
    <property type="term" value="F:DNA-binding transcription factor activity"/>
    <property type="evidence" value="ECO:0007669"/>
    <property type="project" value="InterPro"/>
</dbReference>
<dbReference type="SUPFAM" id="SSF54171">
    <property type="entry name" value="DNA-binding domain"/>
    <property type="match status" value="1"/>
</dbReference>
<dbReference type="GO" id="GO:0003677">
    <property type="term" value="F:DNA binding"/>
    <property type="evidence" value="ECO:0007669"/>
    <property type="project" value="UniProtKB-KW"/>
</dbReference>
<evidence type="ECO:0000313" key="9">
    <source>
        <dbReference type="Proteomes" id="UP001202328"/>
    </source>
</evidence>
<feature type="domain" description="AP2/ERF" evidence="7">
    <location>
        <begin position="49"/>
        <end position="115"/>
    </location>
</feature>
<dbReference type="AlphaFoldDB" id="A0AAD4SR38"/>
<sequence length="175" mass="19482">MKTSKPLMRFPGNSSPASSSSGRKPFKVVRFSLTDSNTTGSSSSSDNDNHRRVQRYNYKNEIYGEEQTTTTSTIGIRRKRKFNTAKEAAMAYDREAIRLRGSNAFTNFDCYTQQESEPLVVAAQCPPPRGSTAFARYGGDCDSQIQISGKKPLVRASDVQLLMHFVNAIKEQVPI</sequence>